<keyword evidence="4 11" id="KW-0396">Initiation factor</keyword>
<dbReference type="PANTHER" id="PTHR45989">
    <property type="entry name" value="TRANSLATION INITIATION FACTOR EIF-2B SUBUNIT GAMMA"/>
    <property type="match status" value="1"/>
</dbReference>
<keyword evidence="3" id="KW-0963">Cytoplasm</keyword>
<dbReference type="PANTHER" id="PTHR45989:SF1">
    <property type="entry name" value="TRANSLATION INITIATION FACTOR EIF-2B SUBUNIT GAMMA"/>
    <property type="match status" value="1"/>
</dbReference>
<dbReference type="EMBL" id="BGZK01000013">
    <property type="protein sequence ID" value="GBP04240.1"/>
    <property type="molecule type" value="Genomic_DNA"/>
</dbReference>
<dbReference type="GO" id="GO:0005085">
    <property type="term" value="F:guanyl-nucleotide exchange factor activity"/>
    <property type="evidence" value="ECO:0007669"/>
    <property type="project" value="TreeGrafter"/>
</dbReference>
<dbReference type="GO" id="GO:0002183">
    <property type="term" value="P:cytoplasmic translational initiation"/>
    <property type="evidence" value="ECO:0007669"/>
    <property type="project" value="TreeGrafter"/>
</dbReference>
<evidence type="ECO:0000256" key="6">
    <source>
        <dbReference type="ARBA" id="ARBA00044196"/>
    </source>
</evidence>
<comment type="subcellular location">
    <subcellularLocation>
        <location evidence="1">Cytoplasm</location>
        <location evidence="1">Cytosol</location>
    </subcellularLocation>
</comment>
<evidence type="ECO:0000256" key="1">
    <source>
        <dbReference type="ARBA" id="ARBA00004514"/>
    </source>
</evidence>
<keyword evidence="12" id="KW-1185">Reference proteome</keyword>
<organism evidence="11 12">
    <name type="scientific">Eumeta variegata</name>
    <name type="common">Bagworm moth</name>
    <name type="synonym">Eumeta japonica</name>
    <dbReference type="NCBI Taxonomy" id="151549"/>
    <lineage>
        <taxon>Eukaryota</taxon>
        <taxon>Metazoa</taxon>
        <taxon>Ecdysozoa</taxon>
        <taxon>Arthropoda</taxon>
        <taxon>Hexapoda</taxon>
        <taxon>Insecta</taxon>
        <taxon>Pterygota</taxon>
        <taxon>Neoptera</taxon>
        <taxon>Endopterygota</taxon>
        <taxon>Lepidoptera</taxon>
        <taxon>Glossata</taxon>
        <taxon>Ditrysia</taxon>
        <taxon>Tineoidea</taxon>
        <taxon>Psychidae</taxon>
        <taxon>Oiketicinae</taxon>
        <taxon>Eumeta</taxon>
    </lineage>
</organism>
<dbReference type="CDD" id="cd04198">
    <property type="entry name" value="eIF-2B_gamma_N"/>
    <property type="match status" value="1"/>
</dbReference>
<evidence type="ECO:0000256" key="4">
    <source>
        <dbReference type="ARBA" id="ARBA00022540"/>
    </source>
</evidence>
<comment type="similarity">
    <text evidence="2">Belongs to the eIF-2B gamma/epsilon subunits family.</text>
</comment>
<reference evidence="11 12" key="1">
    <citation type="journal article" date="2019" name="Commun. Biol.">
        <title>The bagworm genome reveals a unique fibroin gene that provides high tensile strength.</title>
        <authorList>
            <person name="Kono N."/>
            <person name="Nakamura H."/>
            <person name="Ohtoshi R."/>
            <person name="Tomita M."/>
            <person name="Numata K."/>
            <person name="Arakawa K."/>
        </authorList>
    </citation>
    <scope>NUCLEOTIDE SEQUENCE [LARGE SCALE GENOMIC DNA]</scope>
</reference>
<evidence type="ECO:0000256" key="3">
    <source>
        <dbReference type="ARBA" id="ARBA00022490"/>
    </source>
</evidence>
<dbReference type="GO" id="GO:0003743">
    <property type="term" value="F:translation initiation factor activity"/>
    <property type="evidence" value="ECO:0007669"/>
    <property type="project" value="UniProtKB-KW"/>
</dbReference>
<comment type="function">
    <text evidence="8">Acts as a component of the translation initiation factor 2B (eIF2B) complex, which catalyzes the exchange of GDP for GTP on the eukaryotic initiation factor 2 (eIF2) complex gamma subunit. Its guanine nucleotide exchange factor activity is repressed when bound to eIF2 complex phosphorylated on the alpha subunit, thereby limiting the amount of methionyl-initiator methionine tRNA available to the ribosome and consequently global translation is repressed.</text>
</comment>
<dbReference type="SUPFAM" id="SSF53448">
    <property type="entry name" value="Nucleotide-diphospho-sugar transferases"/>
    <property type="match status" value="1"/>
</dbReference>
<name>A0A4C1SSP9_EUMVA</name>
<comment type="caution">
    <text evidence="11">The sequence shown here is derived from an EMBL/GenBank/DDBJ whole genome shotgun (WGS) entry which is preliminary data.</text>
</comment>
<feature type="domain" description="Nucleotidyl transferase" evidence="10">
    <location>
        <begin position="40"/>
        <end position="173"/>
    </location>
</feature>
<proteinExistence type="inferred from homology"/>
<evidence type="ECO:0000256" key="8">
    <source>
        <dbReference type="ARBA" id="ARBA00045373"/>
    </source>
</evidence>
<dbReference type="OrthoDB" id="10250549at2759"/>
<dbReference type="InterPro" id="IPR029044">
    <property type="entry name" value="Nucleotide-diphossugar_trans"/>
</dbReference>
<dbReference type="GO" id="GO:0005851">
    <property type="term" value="C:eukaryotic translation initiation factor 2B complex"/>
    <property type="evidence" value="ECO:0007669"/>
    <property type="project" value="TreeGrafter"/>
</dbReference>
<comment type="subunit">
    <text evidence="9">Component of the translation initiation factor 2B (eIF2B) complex which is a heterodecamer of two sets of five different subunits: alpha, beta, gamma, delta and epsilon. Subunits alpha, beta and delta comprise a regulatory subcomplex and subunits epsilon and gamma comprise a catalytic subcomplex. Within the complex, the hexameric regulatory complex resides at the center, with the two heterodimeric catalytic subcomplexes bound on opposite sides.</text>
</comment>
<accession>A0A4C1SSP9</accession>
<keyword evidence="5" id="KW-0648">Protein biosynthesis</keyword>
<dbReference type="GO" id="GO:0005829">
    <property type="term" value="C:cytosol"/>
    <property type="evidence" value="ECO:0007669"/>
    <property type="project" value="UniProtKB-SubCell"/>
</dbReference>
<dbReference type="STRING" id="151549.A0A4C1SSP9"/>
<evidence type="ECO:0000313" key="11">
    <source>
        <dbReference type="EMBL" id="GBP04240.1"/>
    </source>
</evidence>
<sequence>MDRLDRGGIMRASPNDVSREITCSGSNPRCIMDKFFEFQAVVLAAGRGSRFLDVGGYVSKFLLPVGPYPVLWYSLKMLEKWGFQETIVVVLKEDESNIKNALEKCPLNIKCIFVSIETEGDCGTVDALKKLHKSDKISTDLVLISGDLVTNVNLSKMLNIYRKHDAALTALYFDNGPEEWIELPGPKTKAKPERDLIGIDKETQRLVFVKSASDFTENVSLPRILMKKFDSISLYSRLLDAHLYIMKKWIRKVVTAAHGHLQFERNHQCIADFSAMNRISDGGRLLEREWRVGH</sequence>
<evidence type="ECO:0000256" key="7">
    <source>
        <dbReference type="ARBA" id="ARBA00044229"/>
    </source>
</evidence>
<gene>
    <name evidence="11" type="primary">EIF2B3</name>
    <name evidence="11" type="ORF">EVAR_6479_1</name>
</gene>
<dbReference type="Pfam" id="PF00483">
    <property type="entry name" value="NTP_transferase"/>
    <property type="match status" value="1"/>
</dbReference>
<evidence type="ECO:0000259" key="10">
    <source>
        <dbReference type="Pfam" id="PF00483"/>
    </source>
</evidence>
<protein>
    <recommendedName>
        <fullName evidence="6">Translation initiation factor eIF2B subunit gamma</fullName>
    </recommendedName>
    <alternativeName>
        <fullName evidence="7">eIF2B GDP-GTP exchange factor subunit gamma</fullName>
    </alternativeName>
</protein>
<evidence type="ECO:0000256" key="2">
    <source>
        <dbReference type="ARBA" id="ARBA00007878"/>
    </source>
</evidence>
<dbReference type="Gene3D" id="3.90.550.10">
    <property type="entry name" value="Spore Coat Polysaccharide Biosynthesis Protein SpsA, Chain A"/>
    <property type="match status" value="1"/>
</dbReference>
<dbReference type="Proteomes" id="UP000299102">
    <property type="component" value="Unassembled WGS sequence"/>
</dbReference>
<dbReference type="AlphaFoldDB" id="A0A4C1SSP9"/>
<dbReference type="InterPro" id="IPR005835">
    <property type="entry name" value="NTP_transferase_dom"/>
</dbReference>
<evidence type="ECO:0000313" key="12">
    <source>
        <dbReference type="Proteomes" id="UP000299102"/>
    </source>
</evidence>
<evidence type="ECO:0000256" key="9">
    <source>
        <dbReference type="ARBA" id="ARBA00046432"/>
    </source>
</evidence>
<dbReference type="InterPro" id="IPR051960">
    <property type="entry name" value="eIF2B_gamma"/>
</dbReference>
<evidence type="ECO:0000256" key="5">
    <source>
        <dbReference type="ARBA" id="ARBA00022917"/>
    </source>
</evidence>